<evidence type="ECO:0000313" key="3">
    <source>
        <dbReference type="Proteomes" id="UP001589608"/>
    </source>
</evidence>
<dbReference type="RefSeq" id="WP_223093124.1">
    <property type="nucleotide sequence ID" value="NZ_CP061913.1"/>
</dbReference>
<accession>A0ABV5MAE2</accession>
<evidence type="ECO:0000313" key="2">
    <source>
        <dbReference type="EMBL" id="MFB9445805.1"/>
    </source>
</evidence>
<comment type="caution">
    <text evidence="2">The sequence shown here is derived from an EMBL/GenBank/DDBJ whole genome shotgun (WGS) entry which is preliminary data.</text>
</comment>
<feature type="transmembrane region" description="Helical" evidence="1">
    <location>
        <begin position="135"/>
        <end position="155"/>
    </location>
</feature>
<keyword evidence="3" id="KW-1185">Reference proteome</keyword>
<name>A0ABV5MAE2_9ACTN</name>
<sequence>MLPRRIAERTAGGLLGLAGHVLAAQVFLDEALRGHVDPQDRVMGAMFVVAACDILYSAVCLTVVGGCFRRGHRDWGSGILLGWLVGAVPGLVAAVTVYARTSDWSSHCPCEPPLQNGQHWWDFPWTWATAIRVAVWFWPVVVTAGIGAAYWVWVIKDSLAPATRLPRGSADSSTPR</sequence>
<evidence type="ECO:0000256" key="1">
    <source>
        <dbReference type="SAM" id="Phobius"/>
    </source>
</evidence>
<keyword evidence="1" id="KW-0472">Membrane</keyword>
<evidence type="ECO:0008006" key="4">
    <source>
        <dbReference type="Google" id="ProtNLM"/>
    </source>
</evidence>
<feature type="transmembrane region" description="Helical" evidence="1">
    <location>
        <begin position="47"/>
        <end position="68"/>
    </location>
</feature>
<proteinExistence type="predicted"/>
<reference evidence="2 3" key="1">
    <citation type="submission" date="2024-09" db="EMBL/GenBank/DDBJ databases">
        <authorList>
            <person name="Sun Q."/>
            <person name="Mori K."/>
        </authorList>
    </citation>
    <scope>NUCLEOTIDE SEQUENCE [LARGE SCALE GENOMIC DNA]</scope>
    <source>
        <strain evidence="2 3">JCM 3307</strain>
    </source>
</reference>
<organism evidence="2 3">
    <name type="scientific">Dactylosporangium vinaceum</name>
    <dbReference type="NCBI Taxonomy" id="53362"/>
    <lineage>
        <taxon>Bacteria</taxon>
        <taxon>Bacillati</taxon>
        <taxon>Actinomycetota</taxon>
        <taxon>Actinomycetes</taxon>
        <taxon>Micromonosporales</taxon>
        <taxon>Micromonosporaceae</taxon>
        <taxon>Dactylosporangium</taxon>
    </lineage>
</organism>
<dbReference type="Proteomes" id="UP001589608">
    <property type="component" value="Unassembled WGS sequence"/>
</dbReference>
<protein>
    <recommendedName>
        <fullName evidence="4">Integral membrane protein</fullName>
    </recommendedName>
</protein>
<gene>
    <name evidence="2" type="ORF">ACFFTR_22215</name>
</gene>
<dbReference type="EMBL" id="JBHMCA010000043">
    <property type="protein sequence ID" value="MFB9445805.1"/>
    <property type="molecule type" value="Genomic_DNA"/>
</dbReference>
<keyword evidence="1" id="KW-0812">Transmembrane</keyword>
<feature type="transmembrane region" description="Helical" evidence="1">
    <location>
        <begin position="80"/>
        <end position="99"/>
    </location>
</feature>
<keyword evidence="1" id="KW-1133">Transmembrane helix</keyword>